<protein>
    <submittedName>
        <fullName evidence="1">Uncharacterized protein</fullName>
    </submittedName>
</protein>
<dbReference type="Proteomes" id="UP001213000">
    <property type="component" value="Unassembled WGS sequence"/>
</dbReference>
<name>A0AAD5W2U3_9AGAR</name>
<keyword evidence="2" id="KW-1185">Reference proteome</keyword>
<gene>
    <name evidence="1" type="ORF">NP233_g3584</name>
</gene>
<evidence type="ECO:0000313" key="2">
    <source>
        <dbReference type="Proteomes" id="UP001213000"/>
    </source>
</evidence>
<sequence length="166" mass="18548">MKLDTLRHMSRSTVQAHHQSAGMTVGVSQWSKADPLCQDQPFSIQSKYAATFSGDTVLVKVQRIRSRQTMGALRRFWDRLFAEECGAAAAIPSSNLLTLAKKLHGYVALSEGQVAALDETMVQKCKSFSLTPETRGLRRQFDRLVRSTMIRVPSSVRVAHDQEIRA</sequence>
<evidence type="ECO:0000313" key="1">
    <source>
        <dbReference type="EMBL" id="KAJ3571702.1"/>
    </source>
</evidence>
<reference evidence="1" key="1">
    <citation type="submission" date="2022-07" db="EMBL/GenBank/DDBJ databases">
        <title>Genome Sequence of Leucocoprinus birnbaumii.</title>
        <authorList>
            <person name="Buettner E."/>
        </authorList>
    </citation>
    <scope>NUCLEOTIDE SEQUENCE</scope>
    <source>
        <strain evidence="1">VT141</strain>
    </source>
</reference>
<dbReference type="EMBL" id="JANIEX010000174">
    <property type="protein sequence ID" value="KAJ3571702.1"/>
    <property type="molecule type" value="Genomic_DNA"/>
</dbReference>
<accession>A0AAD5W2U3</accession>
<comment type="caution">
    <text evidence="1">The sequence shown here is derived from an EMBL/GenBank/DDBJ whole genome shotgun (WGS) entry which is preliminary data.</text>
</comment>
<organism evidence="1 2">
    <name type="scientific">Leucocoprinus birnbaumii</name>
    <dbReference type="NCBI Taxonomy" id="56174"/>
    <lineage>
        <taxon>Eukaryota</taxon>
        <taxon>Fungi</taxon>
        <taxon>Dikarya</taxon>
        <taxon>Basidiomycota</taxon>
        <taxon>Agaricomycotina</taxon>
        <taxon>Agaricomycetes</taxon>
        <taxon>Agaricomycetidae</taxon>
        <taxon>Agaricales</taxon>
        <taxon>Agaricineae</taxon>
        <taxon>Agaricaceae</taxon>
        <taxon>Leucocoprinus</taxon>
    </lineage>
</organism>
<proteinExistence type="predicted"/>
<dbReference type="AlphaFoldDB" id="A0AAD5W2U3"/>